<evidence type="ECO:0000256" key="2">
    <source>
        <dbReference type="ARBA" id="ARBA00023242"/>
    </source>
</evidence>
<dbReference type="STRING" id="75743.A0A401P8D9"/>
<evidence type="ECO:0000256" key="1">
    <source>
        <dbReference type="ARBA" id="ARBA00004123"/>
    </source>
</evidence>
<dbReference type="EMBL" id="BFAA01000220">
    <property type="protein sequence ID" value="GCB69407.1"/>
    <property type="molecule type" value="Genomic_DNA"/>
</dbReference>
<gene>
    <name evidence="5" type="ORF">scyTo_0001053</name>
</gene>
<evidence type="ECO:0000313" key="6">
    <source>
        <dbReference type="Proteomes" id="UP000288216"/>
    </source>
</evidence>
<feature type="compositionally biased region" description="Polar residues" evidence="3">
    <location>
        <begin position="1371"/>
        <end position="1380"/>
    </location>
</feature>
<dbReference type="InterPro" id="IPR042794">
    <property type="entry name" value="Nexmif"/>
</dbReference>
<dbReference type="GO" id="GO:0005634">
    <property type="term" value="C:nucleus"/>
    <property type="evidence" value="ECO:0007669"/>
    <property type="project" value="UniProtKB-SubCell"/>
</dbReference>
<dbReference type="PANTHER" id="PTHR46946">
    <property type="entry name" value="NEURITE EXTENSION AND MIGRATION FACTOR"/>
    <property type="match status" value="1"/>
</dbReference>
<keyword evidence="6" id="KW-1185">Reference proteome</keyword>
<dbReference type="GO" id="GO:0001953">
    <property type="term" value="P:negative regulation of cell-matrix adhesion"/>
    <property type="evidence" value="ECO:0007669"/>
    <property type="project" value="TreeGrafter"/>
</dbReference>
<organism evidence="5 6">
    <name type="scientific">Scyliorhinus torazame</name>
    <name type="common">Cloudy catshark</name>
    <name type="synonym">Catulus torazame</name>
    <dbReference type="NCBI Taxonomy" id="75743"/>
    <lineage>
        <taxon>Eukaryota</taxon>
        <taxon>Metazoa</taxon>
        <taxon>Chordata</taxon>
        <taxon>Craniata</taxon>
        <taxon>Vertebrata</taxon>
        <taxon>Chondrichthyes</taxon>
        <taxon>Elasmobranchii</taxon>
        <taxon>Galeomorphii</taxon>
        <taxon>Galeoidea</taxon>
        <taxon>Carcharhiniformes</taxon>
        <taxon>Scyliorhinidae</taxon>
        <taxon>Scyliorhinus</taxon>
    </lineage>
</organism>
<feature type="compositionally biased region" description="Polar residues" evidence="3">
    <location>
        <begin position="1161"/>
        <end position="1181"/>
    </location>
</feature>
<feature type="domain" description="DUF4683" evidence="4">
    <location>
        <begin position="268"/>
        <end position="596"/>
    </location>
</feature>
<feature type="region of interest" description="Disordered" evidence="3">
    <location>
        <begin position="1331"/>
        <end position="1446"/>
    </location>
</feature>
<feature type="compositionally biased region" description="Basic and acidic residues" evidence="3">
    <location>
        <begin position="462"/>
        <end position="475"/>
    </location>
</feature>
<evidence type="ECO:0000313" key="5">
    <source>
        <dbReference type="EMBL" id="GCB69407.1"/>
    </source>
</evidence>
<name>A0A401P8D9_SCYTO</name>
<dbReference type="PANTHER" id="PTHR46946:SF1">
    <property type="entry name" value="NEURITE EXTENSION AND MIGRATION FACTOR"/>
    <property type="match status" value="1"/>
</dbReference>
<keyword evidence="2" id="KW-0539">Nucleus</keyword>
<reference evidence="5 6" key="1">
    <citation type="journal article" date="2018" name="Nat. Ecol. Evol.">
        <title>Shark genomes provide insights into elasmobranch evolution and the origin of vertebrates.</title>
        <authorList>
            <person name="Hara Y"/>
            <person name="Yamaguchi K"/>
            <person name="Onimaru K"/>
            <person name="Kadota M"/>
            <person name="Koyanagi M"/>
            <person name="Keeley SD"/>
            <person name="Tatsumi K"/>
            <person name="Tanaka K"/>
            <person name="Motone F"/>
            <person name="Kageyama Y"/>
            <person name="Nozu R"/>
            <person name="Adachi N"/>
            <person name="Nishimura O"/>
            <person name="Nakagawa R"/>
            <person name="Tanegashima C"/>
            <person name="Kiyatake I"/>
            <person name="Matsumoto R"/>
            <person name="Murakumo K"/>
            <person name="Nishida K"/>
            <person name="Terakita A"/>
            <person name="Kuratani S"/>
            <person name="Sato K"/>
            <person name="Hyodo S Kuraku.S."/>
        </authorList>
    </citation>
    <scope>NUCLEOTIDE SEQUENCE [LARGE SCALE GENOMIC DNA]</scope>
</reference>
<feature type="region of interest" description="Disordered" evidence="3">
    <location>
        <begin position="1113"/>
        <end position="1193"/>
    </location>
</feature>
<dbReference type="OMA" id="CQPPEAN"/>
<feature type="region of interest" description="Disordered" evidence="3">
    <location>
        <begin position="462"/>
        <end position="487"/>
    </location>
</feature>
<sequence>MFVEAQNMETVESCGGGKLMKSYSAADVAVTLSSFISPKENELGHRVLPLPTSKEACLLDPPSPLRLADVPEHTSNDSSTHAISLTSGVTKGVTYLSVPEDSDKTPFRYMEPKGIPSLSDDCLMQQSRTCLGCFIESKESIDAEPGISMKIGDMNKDCDTCSASDIGIQCMSTGESARYGDQLLSDQLLSFTVHKSRTTDKRDVEKSDSESEDITQKHYYEGLLLDKCNGEEALLSNPSQDWAYFESFISESKIELLDLCSKNELSVNLFAEEEVDNYMFDDESTLSSDVCSLKIRYESFQDNVREKTNVLQEEAQLSFFPNVITNCTKKEGKASMKMNSDPSQIKSDEIDIWDEDDQAEERAGMQKYGGTVDVKLYATSKRNQFFEANHSVEDSGEYSDDSYGTDSSYDTIKGNVDSIRYLSRQNANCSGQLNYALRAKRKVRYSDDYLYDVDSIESEKISGKKEWPADGPKKEDDDEWCPRKRRKSARRGPPVIIKYIIINRFKGQKDMRVKVSKIDATQTSVNLTAEALGKYEKLAPLKEFWCQKQSKHLLSVPIERRKRLHLNSAVPKVFLAHPAKRKSKQIANRHRARRVRLELGPNKQIACSFDPVNTKRLTCADREEMDFVDAQTVAIEIPSCANGSCSSNITSGTALMRSKLQGRFESRAKEKGRLKRLKLKAEAKLKNTSKKIKMAVINDIETMSDASEMDSAATKQNSSGSLLTNAVHCVPDNSHLSKSCHSKAAAKNSTFSPATCSTEKPVPSANAASTVQVIPGGYLQTLLDASDSISHTGLSYFPHHSVVASKPLNHFNPSNLTQSCVMSPPSEPEQQQSPLYQEEKQSFEKLWHTKQEYSAIGRAPAVLSTSMVGVESLPIGGTNLSRTINDNYQQIEMHSDELVLSKNYSHNQPLQSNANYQSCIIEDGDGNFQLHRDSVAPDDTRLISFDSVGSLSASANNFSSLSLKSCENDGEDDMSDDFLAHCSPKLVIQQSVDEVAPLKESADLLDISNFTPDRFRQVTLSEISPPVTPDLSPEIVGPEVKTSGKPKDFQEHAQTMLGDANEMKWGAVPQTHDQSTETFILNNHQFQFHTFNNEDTSEMTETGPFVKQAGMLKLNNSTRGQKAKKKSTSSKHTGSNQSSLPKGPKKPRKPKSAKATEKTQNKSNSHQSPGTSKNSKKSISAAQAKRNDQAQLPIVSSKSLDALVNRNSISPCVQLLNETLPHRGPAAVRGRKQNGGNSTWPLSKRAGVGWAGQSGTNSNNLLDDDQREFEEPSNILSNIASGMAEVQRFMMASIEPIWSPGGHNIASGTCQSLEINSLKWKTLNILGGTVSESKKKSNSSLPAKNRRATAKALSNKNPAKSTVPHIAAPTGPNNEFNFSSGMRGGISDRSSDTSSIPASNGPIHKKMYRHKATLKLSGDEKSKVKRAEREQQHKNPSVTASLEKLR</sequence>
<feature type="compositionally biased region" description="Basic residues" evidence="3">
    <location>
        <begin position="1403"/>
        <end position="1413"/>
    </location>
</feature>
<comment type="caution">
    <text evidence="5">The sequence shown here is derived from an EMBL/GenBank/DDBJ whole genome shotgun (WGS) entry which is preliminary data.</text>
</comment>
<dbReference type="Pfam" id="PF15735">
    <property type="entry name" value="DUF4683"/>
    <property type="match status" value="1"/>
</dbReference>
<dbReference type="GO" id="GO:2001223">
    <property type="term" value="P:negative regulation of neuron migration"/>
    <property type="evidence" value="ECO:0007669"/>
    <property type="project" value="TreeGrafter"/>
</dbReference>
<evidence type="ECO:0000256" key="3">
    <source>
        <dbReference type="SAM" id="MobiDB-lite"/>
    </source>
</evidence>
<comment type="subcellular location">
    <subcellularLocation>
        <location evidence="1">Nucleus</location>
    </subcellularLocation>
</comment>
<protein>
    <recommendedName>
        <fullName evidence="4">DUF4683 domain-containing protein</fullName>
    </recommendedName>
</protein>
<dbReference type="InterPro" id="IPR032757">
    <property type="entry name" value="DUF4683"/>
</dbReference>
<dbReference type="Proteomes" id="UP000288216">
    <property type="component" value="Unassembled WGS sequence"/>
</dbReference>
<feature type="compositionally biased region" description="Basic residues" evidence="3">
    <location>
        <begin position="1143"/>
        <end position="1152"/>
    </location>
</feature>
<dbReference type="GO" id="GO:2000048">
    <property type="term" value="P:negative regulation of cell-cell adhesion mediated by cadherin"/>
    <property type="evidence" value="ECO:0007669"/>
    <property type="project" value="TreeGrafter"/>
</dbReference>
<feature type="compositionally biased region" description="Basic and acidic residues" evidence="3">
    <location>
        <begin position="1417"/>
        <end position="1433"/>
    </location>
</feature>
<feature type="region of interest" description="Disordered" evidence="3">
    <location>
        <begin position="1026"/>
        <end position="1046"/>
    </location>
</feature>
<evidence type="ECO:0000259" key="4">
    <source>
        <dbReference type="Pfam" id="PF15735"/>
    </source>
</evidence>
<dbReference type="GO" id="GO:0033629">
    <property type="term" value="P:negative regulation of cell adhesion mediated by integrin"/>
    <property type="evidence" value="ECO:0007669"/>
    <property type="project" value="TreeGrafter"/>
</dbReference>
<dbReference type="OrthoDB" id="9878678at2759"/>
<accession>A0A401P8D9</accession>
<proteinExistence type="predicted"/>